<evidence type="ECO:0000313" key="2">
    <source>
        <dbReference type="Proteomes" id="UP000226031"/>
    </source>
</evidence>
<reference evidence="1 2" key="1">
    <citation type="submission" date="2017-10" db="EMBL/GenBank/DDBJ databases">
        <title>Comparative genomics in systemic dimorphic fungi from Ajellomycetaceae.</title>
        <authorList>
            <person name="Munoz J.F."/>
            <person name="Mcewen J.G."/>
            <person name="Clay O.K."/>
            <person name="Cuomo C.A."/>
        </authorList>
    </citation>
    <scope>NUCLEOTIDE SEQUENCE [LARGE SCALE GENOMIC DNA]</scope>
    <source>
        <strain evidence="1 2">UAMH4076</strain>
    </source>
</reference>
<dbReference type="Proteomes" id="UP000226031">
    <property type="component" value="Unassembled WGS sequence"/>
</dbReference>
<proteinExistence type="predicted"/>
<name>A0A2B7Z4V9_9EURO</name>
<evidence type="ECO:0000313" key="1">
    <source>
        <dbReference type="EMBL" id="PGH28450.1"/>
    </source>
</evidence>
<comment type="caution">
    <text evidence="1">The sequence shown here is derived from an EMBL/GenBank/DDBJ whole genome shotgun (WGS) entry which is preliminary data.</text>
</comment>
<protein>
    <submittedName>
        <fullName evidence="1">Uncharacterized protein</fullName>
    </submittedName>
</protein>
<organism evidence="1 2">
    <name type="scientific">[Emmonsia] crescens</name>
    <dbReference type="NCBI Taxonomy" id="73230"/>
    <lineage>
        <taxon>Eukaryota</taxon>
        <taxon>Fungi</taxon>
        <taxon>Dikarya</taxon>
        <taxon>Ascomycota</taxon>
        <taxon>Pezizomycotina</taxon>
        <taxon>Eurotiomycetes</taxon>
        <taxon>Eurotiomycetidae</taxon>
        <taxon>Onygenales</taxon>
        <taxon>Ajellomycetaceae</taxon>
        <taxon>Emergomyces</taxon>
    </lineage>
</organism>
<sequence length="36" mass="4219">MTYHDCVTLTVRDTHLIIKITKTLKSDYFSDTVDMI</sequence>
<dbReference type="EMBL" id="PDND01000438">
    <property type="protein sequence ID" value="PGH28450.1"/>
    <property type="molecule type" value="Genomic_DNA"/>
</dbReference>
<accession>A0A2B7Z4V9</accession>
<gene>
    <name evidence="1" type="ORF">GX50_08811</name>
</gene>
<dbReference type="AlphaFoldDB" id="A0A2B7Z4V9"/>
<keyword evidence="2" id="KW-1185">Reference proteome</keyword>